<evidence type="ECO:0000313" key="2">
    <source>
        <dbReference type="Proteomes" id="UP000266673"/>
    </source>
</evidence>
<sequence>MTYWISNKVNKIRSHRHLKIPDFHLTDESLPFQIGKNISIKKYNDFLDTNESSGYKFHYDKKNIYIIEMASSLSQDVISYLQDCFKEPNNRVKLGPIIVSGQPFHHNPIGIGEKIAPDTAVRPRECFVQRANSYPDFPRGDYKRNSHARKICEVASTQTIDLWNTRCETWMHEEYIRYVFGLKIYPKINIKRIVHQPIIARLWVRRALPGGVLSSNATLAENGIYVKEWECGTIHHNTHTPTGYNTPNNDQFQVTIPVSDVFWDSPILGGIPNVEDYIAVIPNTVVGENFVIDLYNIQQVALNILITFKEKDVSVAISIRLKTLKH</sequence>
<gene>
    <name evidence="1" type="ORF">C2G38_2184437</name>
</gene>
<evidence type="ECO:0000313" key="1">
    <source>
        <dbReference type="EMBL" id="RIB18470.1"/>
    </source>
</evidence>
<proteinExistence type="predicted"/>
<keyword evidence="2" id="KW-1185">Reference proteome</keyword>
<reference evidence="1 2" key="1">
    <citation type="submission" date="2018-06" db="EMBL/GenBank/DDBJ databases">
        <title>Comparative genomics reveals the genomic features of Rhizophagus irregularis, R. cerebriforme, R. diaphanum and Gigaspora rosea, and their symbiotic lifestyle signature.</title>
        <authorList>
            <person name="Morin E."/>
            <person name="San Clemente H."/>
            <person name="Chen E.C.H."/>
            <person name="De La Providencia I."/>
            <person name="Hainaut M."/>
            <person name="Kuo A."/>
            <person name="Kohler A."/>
            <person name="Murat C."/>
            <person name="Tang N."/>
            <person name="Roy S."/>
            <person name="Loubradou J."/>
            <person name="Henrissat B."/>
            <person name="Grigoriev I.V."/>
            <person name="Corradi N."/>
            <person name="Roux C."/>
            <person name="Martin F.M."/>
        </authorList>
    </citation>
    <scope>NUCLEOTIDE SEQUENCE [LARGE SCALE GENOMIC DNA]</scope>
    <source>
        <strain evidence="1 2">DAOM 194757</strain>
    </source>
</reference>
<dbReference type="EMBL" id="QKWP01000536">
    <property type="protein sequence ID" value="RIB18470.1"/>
    <property type="molecule type" value="Genomic_DNA"/>
</dbReference>
<dbReference type="AlphaFoldDB" id="A0A397V7V2"/>
<name>A0A397V7V2_9GLOM</name>
<accession>A0A397V7V2</accession>
<protein>
    <submittedName>
        <fullName evidence="1">Uncharacterized protein</fullName>
    </submittedName>
</protein>
<dbReference type="OrthoDB" id="2307059at2759"/>
<dbReference type="Proteomes" id="UP000266673">
    <property type="component" value="Unassembled WGS sequence"/>
</dbReference>
<comment type="caution">
    <text evidence="1">The sequence shown here is derived from an EMBL/GenBank/DDBJ whole genome shotgun (WGS) entry which is preliminary data.</text>
</comment>
<organism evidence="1 2">
    <name type="scientific">Gigaspora rosea</name>
    <dbReference type="NCBI Taxonomy" id="44941"/>
    <lineage>
        <taxon>Eukaryota</taxon>
        <taxon>Fungi</taxon>
        <taxon>Fungi incertae sedis</taxon>
        <taxon>Mucoromycota</taxon>
        <taxon>Glomeromycotina</taxon>
        <taxon>Glomeromycetes</taxon>
        <taxon>Diversisporales</taxon>
        <taxon>Gigasporaceae</taxon>
        <taxon>Gigaspora</taxon>
    </lineage>
</organism>